<dbReference type="HOGENOM" id="CLU_874131_0_0_9"/>
<organism evidence="1 2">
    <name type="scientific">Streptococcus sanguinis SK353</name>
    <dbReference type="NCBI Taxonomy" id="888815"/>
    <lineage>
        <taxon>Bacteria</taxon>
        <taxon>Bacillati</taxon>
        <taxon>Bacillota</taxon>
        <taxon>Bacilli</taxon>
        <taxon>Lactobacillales</taxon>
        <taxon>Streptococcaceae</taxon>
        <taxon>Streptococcus</taxon>
    </lineage>
</organism>
<accession>F0FBT5</accession>
<gene>
    <name evidence="1" type="ORF">HMPREF9388_0118</name>
</gene>
<reference evidence="1 2" key="1">
    <citation type="submission" date="2011-01" db="EMBL/GenBank/DDBJ databases">
        <authorList>
            <person name="Muzny D."/>
            <person name="Qin X."/>
            <person name="Deng J."/>
            <person name="Jiang H."/>
            <person name="Liu Y."/>
            <person name="Qu J."/>
            <person name="Song X.-Z."/>
            <person name="Zhang L."/>
            <person name="Thornton R."/>
            <person name="Coyle M."/>
            <person name="Francisco L."/>
            <person name="Jackson L."/>
            <person name="Javaid M."/>
            <person name="Korchina V."/>
            <person name="Kovar C."/>
            <person name="Mata R."/>
            <person name="Mathew T."/>
            <person name="Ngo R."/>
            <person name="Nguyen L."/>
            <person name="Nguyen N."/>
            <person name="Okwuonu G."/>
            <person name="Ongeri F."/>
            <person name="Pham C."/>
            <person name="Simmons D."/>
            <person name="Wilczek-Boney K."/>
            <person name="Hale W."/>
            <person name="Jakkamsetti A."/>
            <person name="Pham P."/>
            <person name="Ruth R."/>
            <person name="San Lucas F."/>
            <person name="Warren J."/>
            <person name="Zhang J."/>
            <person name="Zhao Z."/>
            <person name="Zhou C."/>
            <person name="Zhu D."/>
            <person name="Lee S."/>
            <person name="Bess C."/>
            <person name="Blankenburg K."/>
            <person name="Forbes L."/>
            <person name="Fu Q."/>
            <person name="Gubbala S."/>
            <person name="Hirani K."/>
            <person name="Jayaseelan J.C."/>
            <person name="Lara F."/>
            <person name="Munidasa M."/>
            <person name="Palculict T."/>
            <person name="Patil S."/>
            <person name="Pu L.-L."/>
            <person name="Saada N."/>
            <person name="Tang L."/>
            <person name="Weissenberger G."/>
            <person name="Zhu Y."/>
            <person name="Hemphill L."/>
            <person name="Shang Y."/>
            <person name="Youmans B."/>
            <person name="Ayvaz T."/>
            <person name="Ross M."/>
            <person name="Santibanez J."/>
            <person name="Aqrawi P."/>
            <person name="Gross S."/>
            <person name="Joshi V."/>
            <person name="Fowler G."/>
            <person name="Nazareth L."/>
            <person name="Reid J."/>
            <person name="Worley K."/>
            <person name="Petrosino J."/>
            <person name="Highlander S."/>
            <person name="Gibbs R."/>
        </authorList>
    </citation>
    <scope>NUCLEOTIDE SEQUENCE [LARGE SCALE GENOMIC DNA]</scope>
    <source>
        <strain evidence="1 2">SK353</strain>
    </source>
</reference>
<name>F0FBT5_STRSA</name>
<dbReference type="PATRIC" id="fig|888815.3.peg.118"/>
<dbReference type="RefSeq" id="WP_002896997.1">
    <property type="nucleotide sequence ID" value="NZ_GL872307.1"/>
</dbReference>
<protein>
    <recommendedName>
        <fullName evidence="3">DUF4435 domain-containing protein</fullName>
    </recommendedName>
</protein>
<dbReference type="AlphaFoldDB" id="F0FBT5"/>
<comment type="caution">
    <text evidence="1">The sequence shown here is derived from an EMBL/GenBank/DDBJ whole genome shotgun (WGS) entry which is preliminary data.</text>
</comment>
<evidence type="ECO:0000313" key="2">
    <source>
        <dbReference type="Proteomes" id="UP000004185"/>
    </source>
</evidence>
<evidence type="ECO:0008006" key="3">
    <source>
        <dbReference type="Google" id="ProtNLM"/>
    </source>
</evidence>
<sequence length="318" mass="37435">MSVNTIKIGSAIPEIIEIDDIAEDFFDLPKPERILIVEGDTDVIVLENYLDLKKTPINFLIRTASMVDDDERSGKDTALDYYDKNKDTQEIILLLDRDYDFICSTERNDDRIIYYDYYSLENYFFEEVVLKYSLISNGVPKSQRDKILDFMNSDKQEILNPLIECSKLRIFRKYHKDKKTSFQLNDEKIVEFADFIKNIDINGCIHGKNPNRTGSSFEDRLHIYINRSLDDIEPELYQQIQNFLTHIDITYPSTLIEYFKNFFNGKDSLKFIVELLLNENLLSSRISRISSKETLRSYIFKSDLYQAKIQTVINRFST</sequence>
<dbReference type="EMBL" id="AEWY01000002">
    <property type="protein sequence ID" value="EGC23209.1"/>
    <property type="molecule type" value="Genomic_DNA"/>
</dbReference>
<dbReference type="Proteomes" id="UP000004185">
    <property type="component" value="Unassembled WGS sequence"/>
</dbReference>
<proteinExistence type="predicted"/>
<evidence type="ECO:0000313" key="1">
    <source>
        <dbReference type="EMBL" id="EGC23209.1"/>
    </source>
</evidence>